<reference evidence="1 2" key="1">
    <citation type="submission" date="2022-06" db="EMBL/GenBank/DDBJ databases">
        <title>Endosaccharibacter gen. nov., sp. nov., endophytic bacteria isolated from sugarcane.</title>
        <authorList>
            <person name="Pitiwittayakul N."/>
            <person name="Yukphan P."/>
            <person name="Charoenyingcharoen P."/>
            <person name="Tanasupawat S."/>
        </authorList>
    </citation>
    <scope>NUCLEOTIDE SEQUENCE [LARGE SCALE GENOMIC DNA]</scope>
    <source>
        <strain evidence="1 2">KSS8</strain>
    </source>
</reference>
<dbReference type="RefSeq" id="WP_422862358.1">
    <property type="nucleotide sequence ID" value="NZ_JAMSKV010000001.1"/>
</dbReference>
<keyword evidence="2" id="KW-1185">Reference proteome</keyword>
<dbReference type="Proteomes" id="UP001524587">
    <property type="component" value="Unassembled WGS sequence"/>
</dbReference>
<dbReference type="SUPFAM" id="SSF64288">
    <property type="entry name" value="Chorismate lyase-like"/>
    <property type="match status" value="1"/>
</dbReference>
<evidence type="ECO:0000313" key="2">
    <source>
        <dbReference type="Proteomes" id="UP001524587"/>
    </source>
</evidence>
<evidence type="ECO:0000313" key="1">
    <source>
        <dbReference type="EMBL" id="MCQ8276913.1"/>
    </source>
</evidence>
<comment type="caution">
    <text evidence="1">The sequence shown here is derived from an EMBL/GenBank/DDBJ whole genome shotgun (WGS) entry which is preliminary data.</text>
</comment>
<gene>
    <name evidence="1" type="ORF">NFI95_00420</name>
</gene>
<accession>A0ABT1W219</accession>
<protein>
    <recommendedName>
        <fullName evidence="3">Chorismate lyase</fullName>
    </recommendedName>
</protein>
<proteinExistence type="predicted"/>
<dbReference type="InterPro" id="IPR028978">
    <property type="entry name" value="Chorismate_lyase_/UTRA_dom_sf"/>
</dbReference>
<sequence length="235" mass="25521">MALGSRLHDRRRRWSLPPAAFLFGLLTVVPVRPAASAPPAWPDDRFHRVAADALLQELRAALLSEPSATLTLEHWCATHGIAADARIVAIQDPDAAAPLPTDGRALLEVGADETVRVRHVRLSCGGVVLSEADNWYVPSRLTPEMNRVLETTHTPFGKAVAALGFSRSTLSSRLLWSPLPPDWTRRPAGPDAGTLAIPETVLDNRGLLRDRGNRPLALVEERYKSGILAFPPPAP</sequence>
<evidence type="ECO:0008006" key="3">
    <source>
        <dbReference type="Google" id="ProtNLM"/>
    </source>
</evidence>
<dbReference type="Gene3D" id="3.40.1410.10">
    <property type="entry name" value="Chorismate lyase-like"/>
    <property type="match status" value="1"/>
</dbReference>
<name>A0ABT1W219_9PROT</name>
<dbReference type="EMBL" id="JAMSKV010000001">
    <property type="protein sequence ID" value="MCQ8276913.1"/>
    <property type="molecule type" value="Genomic_DNA"/>
</dbReference>
<organism evidence="1 2">
    <name type="scientific">Endosaccharibacter trunci</name>
    <dbReference type="NCBI Taxonomy" id="2812733"/>
    <lineage>
        <taxon>Bacteria</taxon>
        <taxon>Pseudomonadati</taxon>
        <taxon>Pseudomonadota</taxon>
        <taxon>Alphaproteobacteria</taxon>
        <taxon>Acetobacterales</taxon>
        <taxon>Acetobacteraceae</taxon>
        <taxon>Endosaccharibacter</taxon>
    </lineage>
</organism>